<proteinExistence type="predicted"/>
<gene>
    <name evidence="1" type="ORF">LCGC14_1366090</name>
</gene>
<comment type="caution">
    <text evidence="1">The sequence shown here is derived from an EMBL/GenBank/DDBJ whole genome shotgun (WGS) entry which is preliminary data.</text>
</comment>
<sequence>MPDKYSVEMTLGDLLEDPLSGDFLRERLKELVESPQAQMAMGFSLRQIQEYSESMAPGQFSKDMLEELDTALKAL</sequence>
<protein>
    <submittedName>
        <fullName evidence="1">Uncharacterized protein</fullName>
    </submittedName>
</protein>
<evidence type="ECO:0000313" key="1">
    <source>
        <dbReference type="EMBL" id="KKM77829.1"/>
    </source>
</evidence>
<organism evidence="1">
    <name type="scientific">marine sediment metagenome</name>
    <dbReference type="NCBI Taxonomy" id="412755"/>
    <lineage>
        <taxon>unclassified sequences</taxon>
        <taxon>metagenomes</taxon>
        <taxon>ecological metagenomes</taxon>
    </lineage>
</organism>
<accession>A0A0F9K6S7</accession>
<dbReference type="AlphaFoldDB" id="A0A0F9K6S7"/>
<dbReference type="EMBL" id="LAZR01008585">
    <property type="protein sequence ID" value="KKM77829.1"/>
    <property type="molecule type" value="Genomic_DNA"/>
</dbReference>
<name>A0A0F9K6S7_9ZZZZ</name>
<reference evidence="1" key="1">
    <citation type="journal article" date="2015" name="Nature">
        <title>Complex archaea that bridge the gap between prokaryotes and eukaryotes.</title>
        <authorList>
            <person name="Spang A."/>
            <person name="Saw J.H."/>
            <person name="Jorgensen S.L."/>
            <person name="Zaremba-Niedzwiedzka K."/>
            <person name="Martijn J."/>
            <person name="Lind A.E."/>
            <person name="van Eijk R."/>
            <person name="Schleper C."/>
            <person name="Guy L."/>
            <person name="Ettema T.J."/>
        </authorList>
    </citation>
    <scope>NUCLEOTIDE SEQUENCE</scope>
</reference>